<evidence type="ECO:0000313" key="3">
    <source>
        <dbReference type="Proteomes" id="UP000001554"/>
    </source>
</evidence>
<gene>
    <name evidence="4" type="primary">LOC118409938</name>
</gene>
<dbReference type="OrthoDB" id="6288024at2759"/>
<name>A0A9J7MGX2_BRAFL</name>
<dbReference type="Proteomes" id="UP000001554">
    <property type="component" value="Chromosome 2"/>
</dbReference>
<dbReference type="OMA" id="FMTELYE"/>
<dbReference type="AlphaFoldDB" id="A0A9J7MGX2"/>
<reference evidence="3" key="1">
    <citation type="journal article" date="2020" name="Nat. Ecol. Evol.">
        <title>Deeply conserved synteny resolves early events in vertebrate evolution.</title>
        <authorList>
            <person name="Simakov O."/>
            <person name="Marletaz F."/>
            <person name="Yue J.X."/>
            <person name="O'Connell B."/>
            <person name="Jenkins J."/>
            <person name="Brandt A."/>
            <person name="Calef R."/>
            <person name="Tung C.H."/>
            <person name="Huang T.K."/>
            <person name="Schmutz J."/>
            <person name="Satoh N."/>
            <person name="Yu J.K."/>
            <person name="Putnam N.H."/>
            <person name="Green R.E."/>
            <person name="Rokhsar D.S."/>
        </authorList>
    </citation>
    <scope>NUCLEOTIDE SEQUENCE [LARGE SCALE GENOMIC DNA]</scope>
    <source>
        <strain evidence="3">S238N-H82</strain>
    </source>
</reference>
<protein>
    <submittedName>
        <fullName evidence="4">Apical junction molecule-like isoform X1</fullName>
    </submittedName>
</protein>
<evidence type="ECO:0000256" key="1">
    <source>
        <dbReference type="SAM" id="Coils"/>
    </source>
</evidence>
<dbReference type="GeneID" id="118409938"/>
<dbReference type="KEGG" id="bfo:118409938"/>
<dbReference type="RefSeq" id="XP_035667234.1">
    <property type="nucleotide sequence ID" value="XM_035811341.1"/>
</dbReference>
<sequence>MEDSLSSFQKQNLRQHCPPSPPRPRRTLRLASDGTMSFSPLVIPPPCFASQLPRGCPLTLPETPKSAHGASPETFMVRLPRNQMDIYSASDLVQTPSPDLQRETSSPWKQNSDQNLTEVVSEVTRLQEGQNVELARQRALLKHFEEQLKTETERADSTQEEVARVTRRICLAQDESTRKKVSCDALQREVHSLVSEGLELMMQMESERNQQQNAKRKHGELRERMAAHRLLVEQHERTEPLRQELARQQSRIAALTAQKHELETNPTEADALTSGKRQAQVLQELDRLRSEKQRLEQGVVLKLGQVNREQERQMQLRQDMEVLRKRNRAQLTRLRRCVDETERRNEQWNQEASRLEEATAQLQREVDGTQPEDATAQMRGEKGKGK</sequence>
<accession>A0A9J7MGX2</accession>
<proteinExistence type="predicted"/>
<feature type="region of interest" description="Disordered" evidence="2">
    <location>
        <begin position="1"/>
        <end position="28"/>
    </location>
</feature>
<keyword evidence="1" id="KW-0175">Coiled coil</keyword>
<reference evidence="4" key="2">
    <citation type="submission" date="2025-08" db="UniProtKB">
        <authorList>
            <consortium name="RefSeq"/>
        </authorList>
    </citation>
    <scope>IDENTIFICATION</scope>
    <source>
        <strain evidence="4">S238N-H82</strain>
        <tissue evidence="4">Testes</tissue>
    </source>
</reference>
<keyword evidence="3" id="KW-1185">Reference proteome</keyword>
<evidence type="ECO:0000256" key="2">
    <source>
        <dbReference type="SAM" id="MobiDB-lite"/>
    </source>
</evidence>
<feature type="region of interest" description="Disordered" evidence="2">
    <location>
        <begin position="340"/>
        <end position="386"/>
    </location>
</feature>
<organism evidence="3 4">
    <name type="scientific">Branchiostoma floridae</name>
    <name type="common">Florida lancelet</name>
    <name type="synonym">Amphioxus</name>
    <dbReference type="NCBI Taxonomy" id="7739"/>
    <lineage>
        <taxon>Eukaryota</taxon>
        <taxon>Metazoa</taxon>
        <taxon>Chordata</taxon>
        <taxon>Cephalochordata</taxon>
        <taxon>Leptocardii</taxon>
        <taxon>Amphioxiformes</taxon>
        <taxon>Branchiostomatidae</taxon>
        <taxon>Branchiostoma</taxon>
    </lineage>
</organism>
<evidence type="ECO:0000313" key="4">
    <source>
        <dbReference type="RefSeq" id="XP_035667234.1"/>
    </source>
</evidence>
<feature type="coiled-coil region" evidence="1">
    <location>
        <begin position="134"/>
        <end position="168"/>
    </location>
</feature>
<feature type="compositionally biased region" description="Polar residues" evidence="2">
    <location>
        <begin position="1"/>
        <end position="12"/>
    </location>
</feature>